<accession>A0A2S2FA24</accession>
<proteinExistence type="predicted"/>
<dbReference type="EMBL" id="CP029397">
    <property type="protein sequence ID" value="AWL27833.1"/>
    <property type="molecule type" value="Genomic_DNA"/>
</dbReference>
<protein>
    <submittedName>
        <fullName evidence="1">Uncharacterized protein</fullName>
    </submittedName>
</protein>
<dbReference type="Proteomes" id="UP000245977">
    <property type="component" value="Chromosome"/>
</dbReference>
<dbReference type="KEGG" id="adv:DJ533_04125"/>
<dbReference type="RefSeq" id="WP_065995127.1">
    <property type="nucleotide sequence ID" value="NZ_CP029397.2"/>
</dbReference>
<gene>
    <name evidence="1" type="ORF">DJ533_04125</name>
</gene>
<keyword evidence="2" id="KW-1185">Reference proteome</keyword>
<evidence type="ECO:0000313" key="2">
    <source>
        <dbReference type="Proteomes" id="UP000245977"/>
    </source>
</evidence>
<dbReference type="AlphaFoldDB" id="A0A2S2FA24"/>
<organism evidence="1 2">
    <name type="scientific">Acinetobacter defluvii</name>
    <dbReference type="NCBI Taxonomy" id="1871111"/>
    <lineage>
        <taxon>Bacteria</taxon>
        <taxon>Pseudomonadati</taxon>
        <taxon>Pseudomonadota</taxon>
        <taxon>Gammaproteobacteria</taxon>
        <taxon>Moraxellales</taxon>
        <taxon>Moraxellaceae</taxon>
        <taxon>Acinetobacter</taxon>
    </lineage>
</organism>
<sequence>MNMLNKIFEQIAVLDTGEKWTVSAQDLLISRADFHSIFVYLLREAEKGLFSIDQQTPKNPWFEQTTLTITKN</sequence>
<evidence type="ECO:0000313" key="1">
    <source>
        <dbReference type="EMBL" id="AWL27833.1"/>
    </source>
</evidence>
<dbReference type="STRING" id="1871111.GCA_001704615_01654"/>
<reference evidence="1" key="1">
    <citation type="submission" date="2019-08" db="EMBL/GenBank/DDBJ databases">
        <title>The complete genome of Acinetobacter defluvii strain WCHAD010030.</title>
        <authorList>
            <person name="Hu Y."/>
            <person name="Qin J."/>
            <person name="Feng Y."/>
            <person name="Zong Z."/>
        </authorList>
    </citation>
    <scope>NUCLEOTIDE SEQUENCE</scope>
    <source>
        <strain evidence="1">WCHA30</strain>
    </source>
</reference>
<dbReference type="OrthoDB" id="6712057at2"/>
<name>A0A2S2FA24_9GAMM</name>